<name>A0A8B8KNT0_ABRPR</name>
<proteinExistence type="inferred from homology"/>
<keyword evidence="5 11" id="KW-0732">Signal</keyword>
<evidence type="ECO:0000256" key="10">
    <source>
        <dbReference type="SAM" id="Phobius"/>
    </source>
</evidence>
<feature type="compositionally biased region" description="Low complexity" evidence="9">
    <location>
        <begin position="134"/>
        <end position="167"/>
    </location>
</feature>
<dbReference type="InterPro" id="IPR036312">
    <property type="entry name" value="Bifun_inhib/LTP/seed_sf"/>
</dbReference>
<dbReference type="GO" id="GO:0098552">
    <property type="term" value="C:side of membrane"/>
    <property type="evidence" value="ECO:0007669"/>
    <property type="project" value="UniProtKB-KW"/>
</dbReference>
<reference evidence="14" key="2">
    <citation type="submission" date="2025-08" db="UniProtKB">
        <authorList>
            <consortium name="RefSeq"/>
        </authorList>
    </citation>
    <scope>IDENTIFICATION</scope>
    <source>
        <tissue evidence="14">Young leaves</tissue>
    </source>
</reference>
<evidence type="ECO:0000256" key="3">
    <source>
        <dbReference type="ARBA" id="ARBA00022475"/>
    </source>
</evidence>
<evidence type="ECO:0000313" key="13">
    <source>
        <dbReference type="Proteomes" id="UP000694853"/>
    </source>
</evidence>
<evidence type="ECO:0000256" key="2">
    <source>
        <dbReference type="ARBA" id="ARBA00009748"/>
    </source>
</evidence>
<dbReference type="Gene3D" id="1.10.110.10">
    <property type="entry name" value="Plant lipid-transfer and hydrophobic proteins"/>
    <property type="match status" value="1"/>
</dbReference>
<dbReference type="InterPro" id="IPR043325">
    <property type="entry name" value="LTSS"/>
</dbReference>
<keyword evidence="10" id="KW-1133">Transmembrane helix</keyword>
<feature type="transmembrane region" description="Helical" evidence="10">
    <location>
        <begin position="183"/>
        <end position="203"/>
    </location>
</feature>
<dbReference type="GO" id="GO:0005886">
    <property type="term" value="C:plasma membrane"/>
    <property type="evidence" value="ECO:0007669"/>
    <property type="project" value="UniProtKB-SubCell"/>
</dbReference>
<keyword evidence="10" id="KW-0472">Membrane</keyword>
<keyword evidence="7" id="KW-0325">Glycoprotein</keyword>
<dbReference type="Proteomes" id="UP000694853">
    <property type="component" value="Unplaced"/>
</dbReference>
<feature type="region of interest" description="Disordered" evidence="9">
    <location>
        <begin position="134"/>
        <end position="180"/>
    </location>
</feature>
<evidence type="ECO:0000256" key="4">
    <source>
        <dbReference type="ARBA" id="ARBA00022622"/>
    </source>
</evidence>
<keyword evidence="10" id="KW-0812">Transmembrane</keyword>
<dbReference type="AlphaFoldDB" id="A0A8B8KNT0"/>
<feature type="chain" id="PRO_5034168494" evidence="11">
    <location>
        <begin position="26"/>
        <end position="204"/>
    </location>
</feature>
<dbReference type="RefSeq" id="XP_027345502.1">
    <property type="nucleotide sequence ID" value="XM_027489701.1"/>
</dbReference>
<evidence type="ECO:0000259" key="12">
    <source>
        <dbReference type="SMART" id="SM00499"/>
    </source>
</evidence>
<keyword evidence="8" id="KW-0449">Lipoprotein</keyword>
<dbReference type="PANTHER" id="PTHR33044">
    <property type="entry name" value="BIFUNCTIONAL INHIBITOR/LIPID-TRANSFER PROTEIN/SEED STORAGE 2S ALBUMIN SUPERFAMILY PROTEIN-RELATED"/>
    <property type="match status" value="1"/>
</dbReference>
<accession>A0A8B8KNT0</accession>
<gene>
    <name evidence="14" type="primary">LOC113857620</name>
</gene>
<evidence type="ECO:0000313" key="14">
    <source>
        <dbReference type="RefSeq" id="XP_027345502.1"/>
    </source>
</evidence>
<reference evidence="13" key="1">
    <citation type="journal article" date="2019" name="Toxins">
        <title>Detection of Abrin-Like and Prepropulchellin-Like Toxin Genes and Transcripts Using Whole Genome Sequencing and Full-Length Transcript Sequencing of Abrus precatorius.</title>
        <authorList>
            <person name="Hovde B.T."/>
            <person name="Daligault H.E."/>
            <person name="Hanschen E.R."/>
            <person name="Kunde Y.A."/>
            <person name="Johnson M.B."/>
            <person name="Starkenburg S.R."/>
            <person name="Johnson S.L."/>
        </authorList>
    </citation>
    <scope>NUCLEOTIDE SEQUENCE [LARGE SCALE GENOMIC DNA]</scope>
</reference>
<feature type="domain" description="Bifunctional inhibitor/plant lipid transfer protein/seed storage helical" evidence="12">
    <location>
        <begin position="44"/>
        <end position="122"/>
    </location>
</feature>
<evidence type="ECO:0000256" key="5">
    <source>
        <dbReference type="ARBA" id="ARBA00022729"/>
    </source>
</evidence>
<keyword evidence="13" id="KW-1185">Reference proteome</keyword>
<keyword evidence="3" id="KW-1003">Cell membrane</keyword>
<dbReference type="SMART" id="SM00499">
    <property type="entry name" value="AAI"/>
    <property type="match status" value="1"/>
</dbReference>
<sequence length="204" mass="20391">MAVTTTPKVAAIVTLVLAIACYGTSAPTLAPETAAAPSPGGSDCFMVIANASDCLTFVEDGSNLTKPDKGCCPEFAGLLEGNPICLCELLGKPDSIGIKIDMKQALKLPSVCGLKTPPVSTCALAGIPVSMPPSMSDGSMSPSIAPGAAATSPSSRASSPDGRGSSSDEAAANPSQNKNEASGIQASTLALVFGFSTVFVSIFF</sequence>
<dbReference type="KEGG" id="aprc:113857620"/>
<comment type="subcellular location">
    <subcellularLocation>
        <location evidence="1">Cell membrane</location>
        <topology evidence="1">Lipid-anchor</topology>
        <topology evidence="1">GPI-anchor</topology>
    </subcellularLocation>
</comment>
<dbReference type="OrthoDB" id="785314at2759"/>
<evidence type="ECO:0000256" key="11">
    <source>
        <dbReference type="SAM" id="SignalP"/>
    </source>
</evidence>
<feature type="signal peptide" evidence="11">
    <location>
        <begin position="1"/>
        <end position="25"/>
    </location>
</feature>
<dbReference type="SUPFAM" id="SSF47699">
    <property type="entry name" value="Bifunctional inhibitor/lipid-transfer protein/seed storage 2S albumin"/>
    <property type="match status" value="1"/>
</dbReference>
<organism evidence="13 14">
    <name type="scientific">Abrus precatorius</name>
    <name type="common">Indian licorice</name>
    <name type="synonym">Glycine abrus</name>
    <dbReference type="NCBI Taxonomy" id="3816"/>
    <lineage>
        <taxon>Eukaryota</taxon>
        <taxon>Viridiplantae</taxon>
        <taxon>Streptophyta</taxon>
        <taxon>Embryophyta</taxon>
        <taxon>Tracheophyta</taxon>
        <taxon>Spermatophyta</taxon>
        <taxon>Magnoliopsida</taxon>
        <taxon>eudicotyledons</taxon>
        <taxon>Gunneridae</taxon>
        <taxon>Pentapetalae</taxon>
        <taxon>rosids</taxon>
        <taxon>fabids</taxon>
        <taxon>Fabales</taxon>
        <taxon>Fabaceae</taxon>
        <taxon>Papilionoideae</taxon>
        <taxon>50 kb inversion clade</taxon>
        <taxon>NPAAA clade</taxon>
        <taxon>indigoferoid/millettioid clade</taxon>
        <taxon>Abreae</taxon>
        <taxon>Abrus</taxon>
    </lineage>
</organism>
<protein>
    <submittedName>
        <fullName evidence="14">Non-specific lipid transfer protein GPI-anchored 2-like isoform X1</fullName>
    </submittedName>
</protein>
<evidence type="ECO:0000256" key="9">
    <source>
        <dbReference type="SAM" id="MobiDB-lite"/>
    </source>
</evidence>
<evidence type="ECO:0000256" key="8">
    <source>
        <dbReference type="ARBA" id="ARBA00023288"/>
    </source>
</evidence>
<keyword evidence="4" id="KW-0336">GPI-anchor</keyword>
<keyword evidence="6" id="KW-1015">Disulfide bond</keyword>
<dbReference type="InterPro" id="IPR016140">
    <property type="entry name" value="Bifunc_inhib/LTP/seed_store"/>
</dbReference>
<dbReference type="GeneID" id="113857620"/>
<dbReference type="Pfam" id="PF14368">
    <property type="entry name" value="LTP_2"/>
    <property type="match status" value="1"/>
</dbReference>
<comment type="similarity">
    <text evidence="2">Belongs to the plant LTP family.</text>
</comment>
<dbReference type="CDD" id="cd00010">
    <property type="entry name" value="AAI_LTSS"/>
    <property type="match status" value="1"/>
</dbReference>
<evidence type="ECO:0000256" key="7">
    <source>
        <dbReference type="ARBA" id="ARBA00023180"/>
    </source>
</evidence>
<evidence type="ECO:0000256" key="1">
    <source>
        <dbReference type="ARBA" id="ARBA00004609"/>
    </source>
</evidence>
<evidence type="ECO:0000256" key="6">
    <source>
        <dbReference type="ARBA" id="ARBA00023157"/>
    </source>
</evidence>